<keyword evidence="5" id="KW-1185">Reference proteome</keyword>
<evidence type="ECO:0000313" key="4">
    <source>
        <dbReference type="EMBL" id="GAA4307701.1"/>
    </source>
</evidence>
<dbReference type="InterPro" id="IPR009057">
    <property type="entry name" value="Homeodomain-like_sf"/>
</dbReference>
<evidence type="ECO:0000256" key="2">
    <source>
        <dbReference type="PROSITE-ProRule" id="PRU00335"/>
    </source>
</evidence>
<accession>A0ABP8FNB3</accession>
<feature type="DNA-binding region" description="H-T-H motif" evidence="2">
    <location>
        <begin position="32"/>
        <end position="51"/>
    </location>
</feature>
<gene>
    <name evidence="4" type="ORF">GCM10023149_01320</name>
</gene>
<dbReference type="PROSITE" id="PS50977">
    <property type="entry name" value="HTH_TETR_2"/>
    <property type="match status" value="1"/>
</dbReference>
<proteinExistence type="predicted"/>
<dbReference type="Gene3D" id="1.10.10.60">
    <property type="entry name" value="Homeodomain-like"/>
    <property type="match status" value="1"/>
</dbReference>
<evidence type="ECO:0000313" key="5">
    <source>
        <dbReference type="Proteomes" id="UP001500582"/>
    </source>
</evidence>
<sequence>MNTVIDQQDTKKEKILEAAHSRFLHYGYSKTTMNEIAGDLAMSKALLYYYFPDKSQLYVEVMRKLANDYIYLLEKRSGTFVNLQEAFFYQINTKHNFVARNYNFFDFFRINEQNLPDMIWDILALIHKKEVEMLMLSLQQETDSGSIKLTKHPENLIELLLDALHGVRMCASSHKKVAFPDKEHLEDIHQKRLLLAEIFIKGLR</sequence>
<dbReference type="Proteomes" id="UP001500582">
    <property type="component" value="Unassembled WGS sequence"/>
</dbReference>
<feature type="domain" description="HTH tetR-type" evidence="3">
    <location>
        <begin position="9"/>
        <end position="69"/>
    </location>
</feature>
<reference evidence="5" key="1">
    <citation type="journal article" date="2019" name="Int. J. Syst. Evol. Microbiol.">
        <title>The Global Catalogue of Microorganisms (GCM) 10K type strain sequencing project: providing services to taxonomists for standard genome sequencing and annotation.</title>
        <authorList>
            <consortium name="The Broad Institute Genomics Platform"/>
            <consortium name="The Broad Institute Genome Sequencing Center for Infectious Disease"/>
            <person name="Wu L."/>
            <person name="Ma J."/>
        </authorList>
    </citation>
    <scope>NUCLEOTIDE SEQUENCE [LARGE SCALE GENOMIC DNA]</scope>
    <source>
        <strain evidence="5">JCM 17705</strain>
    </source>
</reference>
<name>A0ABP8FNB3_9SPHI</name>
<dbReference type="Pfam" id="PF00440">
    <property type="entry name" value="TetR_N"/>
    <property type="match status" value="1"/>
</dbReference>
<dbReference type="InterPro" id="IPR001647">
    <property type="entry name" value="HTH_TetR"/>
</dbReference>
<organism evidence="4 5">
    <name type="scientific">Mucilaginibacter gynuensis</name>
    <dbReference type="NCBI Taxonomy" id="1302236"/>
    <lineage>
        <taxon>Bacteria</taxon>
        <taxon>Pseudomonadati</taxon>
        <taxon>Bacteroidota</taxon>
        <taxon>Sphingobacteriia</taxon>
        <taxon>Sphingobacteriales</taxon>
        <taxon>Sphingobacteriaceae</taxon>
        <taxon>Mucilaginibacter</taxon>
    </lineage>
</organism>
<comment type="caution">
    <text evidence="4">The sequence shown here is derived from an EMBL/GenBank/DDBJ whole genome shotgun (WGS) entry which is preliminary data.</text>
</comment>
<dbReference type="InterPro" id="IPR050624">
    <property type="entry name" value="HTH-type_Tx_Regulator"/>
</dbReference>
<protein>
    <recommendedName>
        <fullName evidence="3">HTH tetR-type domain-containing protein</fullName>
    </recommendedName>
</protein>
<evidence type="ECO:0000256" key="1">
    <source>
        <dbReference type="ARBA" id="ARBA00023125"/>
    </source>
</evidence>
<dbReference type="PRINTS" id="PR00455">
    <property type="entry name" value="HTHTETR"/>
</dbReference>
<dbReference type="SUPFAM" id="SSF46689">
    <property type="entry name" value="Homeodomain-like"/>
    <property type="match status" value="1"/>
</dbReference>
<evidence type="ECO:0000259" key="3">
    <source>
        <dbReference type="PROSITE" id="PS50977"/>
    </source>
</evidence>
<dbReference type="PANTHER" id="PTHR43479:SF11">
    <property type="entry name" value="ACREF_ENVCD OPERON REPRESSOR-RELATED"/>
    <property type="match status" value="1"/>
</dbReference>
<keyword evidence="1 2" id="KW-0238">DNA-binding</keyword>
<dbReference type="Gene3D" id="1.10.357.10">
    <property type="entry name" value="Tetracycline Repressor, domain 2"/>
    <property type="match status" value="1"/>
</dbReference>
<dbReference type="RefSeq" id="WP_345209041.1">
    <property type="nucleotide sequence ID" value="NZ_BAABFT010000001.1"/>
</dbReference>
<dbReference type="PANTHER" id="PTHR43479">
    <property type="entry name" value="ACREF/ENVCD OPERON REPRESSOR-RELATED"/>
    <property type="match status" value="1"/>
</dbReference>
<dbReference type="EMBL" id="BAABFT010000001">
    <property type="protein sequence ID" value="GAA4307701.1"/>
    <property type="molecule type" value="Genomic_DNA"/>
</dbReference>